<evidence type="ECO:0000256" key="1">
    <source>
        <dbReference type="ARBA" id="ARBA00023125"/>
    </source>
</evidence>
<dbReference type="GO" id="GO:0003697">
    <property type="term" value="F:single-stranded DNA binding"/>
    <property type="evidence" value="ECO:0007669"/>
    <property type="project" value="InterPro"/>
</dbReference>
<proteinExistence type="predicted"/>
<reference evidence="3" key="1">
    <citation type="submission" date="2023-01" db="EMBL/GenBank/DDBJ databases">
        <title>Human gut microbiome strain richness.</title>
        <authorList>
            <person name="Chen-Liaw A."/>
        </authorList>
    </citation>
    <scope>NUCLEOTIDE SEQUENCE</scope>
    <source>
        <strain evidence="3">B1_m1001713B170214d0_201011</strain>
    </source>
</reference>
<dbReference type="RefSeq" id="WP_003497090.1">
    <property type="nucleotide sequence ID" value="NZ_CABHNX010000235.1"/>
</dbReference>
<dbReference type="InterPro" id="IPR000424">
    <property type="entry name" value="Primosome_PriB/ssb"/>
</dbReference>
<accession>A0AAW6ASB0</accession>
<sequence>MQHFICTGRLCDNPSITQGQKSKRAYFQIAISRDIRKEGAPDADFLNCVAFKDRADFVEKYLRKGMKIEVMGRIETSSYEKDGNRIPTFKVIVSYLNFAESKTANEKYHLEQESHIGNEQASYGNGVSDSDFIPVSDYENEFLGMDALTVCPECGCDVPDTVITCPECGAKMK</sequence>
<dbReference type="EMBL" id="JAQLGM010000018">
    <property type="protein sequence ID" value="MDB2000340.1"/>
    <property type="molecule type" value="Genomic_DNA"/>
</dbReference>
<evidence type="ECO:0000313" key="4">
    <source>
        <dbReference type="Proteomes" id="UP001300871"/>
    </source>
</evidence>
<name>A0AAW6ASB0_CLOSY</name>
<dbReference type="AlphaFoldDB" id="A0AAW6ASB0"/>
<dbReference type="Proteomes" id="UP001300871">
    <property type="component" value="Unassembled WGS sequence"/>
</dbReference>
<protein>
    <submittedName>
        <fullName evidence="3">Single-stranded DNA-binding protein</fullName>
    </submittedName>
</protein>
<evidence type="ECO:0000256" key="2">
    <source>
        <dbReference type="PROSITE-ProRule" id="PRU00252"/>
    </source>
</evidence>
<dbReference type="Pfam" id="PF00436">
    <property type="entry name" value="SSB"/>
    <property type="match status" value="1"/>
</dbReference>
<dbReference type="InterPro" id="IPR012340">
    <property type="entry name" value="NA-bd_OB-fold"/>
</dbReference>
<dbReference type="SUPFAM" id="SSF50249">
    <property type="entry name" value="Nucleic acid-binding proteins"/>
    <property type="match status" value="1"/>
</dbReference>
<gene>
    <name evidence="3" type="ORF">PM006_09020</name>
</gene>
<comment type="caution">
    <text evidence="3">The sequence shown here is derived from an EMBL/GenBank/DDBJ whole genome shotgun (WGS) entry which is preliminary data.</text>
</comment>
<dbReference type="PROSITE" id="PS50935">
    <property type="entry name" value="SSB"/>
    <property type="match status" value="1"/>
</dbReference>
<organism evidence="3 4">
    <name type="scientific">Clostridium symbiosum</name>
    <name type="common">Bacteroides symbiosus</name>
    <dbReference type="NCBI Taxonomy" id="1512"/>
    <lineage>
        <taxon>Bacteria</taxon>
        <taxon>Bacillati</taxon>
        <taxon>Bacillota</taxon>
        <taxon>Clostridia</taxon>
        <taxon>Lachnospirales</taxon>
        <taxon>Lachnospiraceae</taxon>
        <taxon>Otoolea</taxon>
    </lineage>
</organism>
<dbReference type="Gene3D" id="2.40.50.140">
    <property type="entry name" value="Nucleic acid-binding proteins"/>
    <property type="match status" value="1"/>
</dbReference>
<evidence type="ECO:0000313" key="3">
    <source>
        <dbReference type="EMBL" id="MDB2000340.1"/>
    </source>
</evidence>
<dbReference type="CDD" id="cd04496">
    <property type="entry name" value="SSB_OBF"/>
    <property type="match status" value="1"/>
</dbReference>
<keyword evidence="1 2" id="KW-0238">DNA-binding</keyword>